<keyword evidence="5" id="KW-0809">Transit peptide</keyword>
<dbReference type="InterPro" id="IPR036188">
    <property type="entry name" value="FAD/NAD-bd_sf"/>
</dbReference>
<dbReference type="EC" id="1.6.5.9" evidence="2"/>
<reference evidence="12" key="1">
    <citation type="submission" date="2023-06" db="EMBL/GenBank/DDBJ databases">
        <title>Genomic of Parafulvivirga corallium.</title>
        <authorList>
            <person name="Wang G."/>
        </authorList>
    </citation>
    <scope>NUCLEOTIDE SEQUENCE</scope>
    <source>
        <strain evidence="12">BMA10</strain>
    </source>
</reference>
<comment type="caution">
    <text evidence="12">The sequence shown here is derived from an EMBL/GenBank/DDBJ whole genome shotgun (WGS) entry which is preliminary data.</text>
</comment>
<dbReference type="SUPFAM" id="SSF51905">
    <property type="entry name" value="FAD/NAD(P)-binding domain"/>
    <property type="match status" value="1"/>
</dbReference>
<dbReference type="PANTHER" id="PTHR43706:SF47">
    <property type="entry name" value="EXTERNAL NADH-UBIQUINONE OXIDOREDUCTASE 1, MITOCHONDRIAL-RELATED"/>
    <property type="match status" value="1"/>
</dbReference>
<dbReference type="PRINTS" id="PR00368">
    <property type="entry name" value="FADPNR"/>
</dbReference>
<accession>A0ABT8KTC1</accession>
<dbReference type="PANTHER" id="PTHR43706">
    <property type="entry name" value="NADH DEHYDROGENASE"/>
    <property type="match status" value="1"/>
</dbReference>
<organism evidence="12 13">
    <name type="scientific">Splendidivirga corallicola</name>
    <dbReference type="NCBI Taxonomy" id="3051826"/>
    <lineage>
        <taxon>Bacteria</taxon>
        <taxon>Pseudomonadati</taxon>
        <taxon>Bacteroidota</taxon>
        <taxon>Cytophagia</taxon>
        <taxon>Cytophagales</taxon>
        <taxon>Splendidivirgaceae</taxon>
        <taxon>Splendidivirga</taxon>
    </lineage>
</organism>
<evidence type="ECO:0000256" key="1">
    <source>
        <dbReference type="ARBA" id="ARBA00005272"/>
    </source>
</evidence>
<dbReference type="InterPro" id="IPR045024">
    <property type="entry name" value="NDH-2"/>
</dbReference>
<evidence type="ECO:0000313" key="12">
    <source>
        <dbReference type="EMBL" id="MDN5204010.1"/>
    </source>
</evidence>
<evidence type="ECO:0000256" key="2">
    <source>
        <dbReference type="ARBA" id="ARBA00012637"/>
    </source>
</evidence>
<evidence type="ECO:0000313" key="13">
    <source>
        <dbReference type="Proteomes" id="UP001172082"/>
    </source>
</evidence>
<evidence type="ECO:0000259" key="11">
    <source>
        <dbReference type="Pfam" id="PF22366"/>
    </source>
</evidence>
<evidence type="ECO:0000256" key="4">
    <source>
        <dbReference type="ARBA" id="ARBA00022827"/>
    </source>
</evidence>
<keyword evidence="9" id="KW-0472">Membrane</keyword>
<dbReference type="InterPro" id="IPR054585">
    <property type="entry name" value="NDH2-like_C"/>
</dbReference>
<gene>
    <name evidence="12" type="ORF">QQ008_21645</name>
</gene>
<keyword evidence="4" id="KW-0274">FAD</keyword>
<feature type="domain" description="FAD/NAD(P)-binding" evidence="10">
    <location>
        <begin position="18"/>
        <end position="335"/>
    </location>
</feature>
<evidence type="ECO:0000256" key="3">
    <source>
        <dbReference type="ARBA" id="ARBA00022630"/>
    </source>
</evidence>
<proteinExistence type="inferred from homology"/>
<evidence type="ECO:0000256" key="6">
    <source>
        <dbReference type="ARBA" id="ARBA00023002"/>
    </source>
</evidence>
<dbReference type="Pfam" id="PF22366">
    <property type="entry name" value="NDH2_C"/>
    <property type="match status" value="1"/>
</dbReference>
<keyword evidence="13" id="KW-1185">Reference proteome</keyword>
<feature type="transmembrane region" description="Helical" evidence="9">
    <location>
        <begin position="379"/>
        <end position="399"/>
    </location>
</feature>
<evidence type="ECO:0000256" key="7">
    <source>
        <dbReference type="ARBA" id="ARBA00023027"/>
    </source>
</evidence>
<dbReference type="Proteomes" id="UP001172082">
    <property type="component" value="Unassembled WGS sequence"/>
</dbReference>
<dbReference type="PRINTS" id="PR00411">
    <property type="entry name" value="PNDRDTASEI"/>
</dbReference>
<dbReference type="Pfam" id="PF07992">
    <property type="entry name" value="Pyr_redox_2"/>
    <property type="match status" value="1"/>
</dbReference>
<comment type="similarity">
    <text evidence="1">Belongs to the NADH dehydrogenase family.</text>
</comment>
<protein>
    <recommendedName>
        <fullName evidence="2">NADH:ubiquinone reductase (non-electrogenic)</fullName>
        <ecNumber evidence="2">1.6.5.9</ecNumber>
    </recommendedName>
</protein>
<comment type="catalytic activity">
    <reaction evidence="8">
        <text>a quinone + NADH + H(+) = a quinol + NAD(+)</text>
        <dbReference type="Rhea" id="RHEA:46160"/>
        <dbReference type="ChEBI" id="CHEBI:15378"/>
        <dbReference type="ChEBI" id="CHEBI:24646"/>
        <dbReference type="ChEBI" id="CHEBI:57540"/>
        <dbReference type="ChEBI" id="CHEBI:57945"/>
        <dbReference type="ChEBI" id="CHEBI:132124"/>
        <dbReference type="EC" id="1.6.5.9"/>
    </reaction>
</comment>
<keyword evidence="7" id="KW-0520">NAD</keyword>
<dbReference type="InterPro" id="IPR023753">
    <property type="entry name" value="FAD/NAD-binding_dom"/>
</dbReference>
<keyword evidence="9" id="KW-1133">Transmembrane helix</keyword>
<evidence type="ECO:0000256" key="9">
    <source>
        <dbReference type="SAM" id="Phobius"/>
    </source>
</evidence>
<keyword evidence="3" id="KW-0285">Flavoprotein</keyword>
<dbReference type="GO" id="GO:0016491">
    <property type="term" value="F:oxidoreductase activity"/>
    <property type="evidence" value="ECO:0007669"/>
    <property type="project" value="UniProtKB-KW"/>
</dbReference>
<evidence type="ECO:0000259" key="10">
    <source>
        <dbReference type="Pfam" id="PF07992"/>
    </source>
</evidence>
<evidence type="ECO:0000256" key="8">
    <source>
        <dbReference type="ARBA" id="ARBA00047599"/>
    </source>
</evidence>
<dbReference type="EMBL" id="JAUJEA010000009">
    <property type="protein sequence ID" value="MDN5204010.1"/>
    <property type="molecule type" value="Genomic_DNA"/>
</dbReference>
<feature type="domain" description="External alternative NADH-ubiquinone oxidoreductase-like C-terminal" evidence="11">
    <location>
        <begin position="359"/>
        <end position="414"/>
    </location>
</feature>
<keyword evidence="6 12" id="KW-0560">Oxidoreductase</keyword>
<evidence type="ECO:0000256" key="5">
    <source>
        <dbReference type="ARBA" id="ARBA00022946"/>
    </source>
</evidence>
<keyword evidence="9" id="KW-0812">Transmembrane</keyword>
<sequence>MNDQSYASLHIPKSAKPRIVIVGGGFAGIQLAKGLRNKKFQVVMIDRHNYHTFQPLLYQVATAGLEPDSIAGPLRKLFKSHKDFYFRMATVNRILSEENKIETSIGNLSYDYLVLANGSKTNFFGNDENFDKAFPLKQVPQALDLRSHLLQNFEKATMASQKDERQSLMNFVIVGGGPTGVEVAGALGELKMHVLPNDYNELDFEKMGIFLVEGQSNLLSGMSESASKKAYEFLKRFNVTVKLGTLVKAYDGKFVKLDDGMVIPSQTLIWAAGVTGNIIDGISESCLEGGRILVDSFNKVKSYDNIYAIGDLALMKTEVYQKGLPMLAPVAVQQGKILAKNLVKLQNGDSPQPFEYLDKGSMATIGRNKAVVDLPNIRFSGLFAWFVWMFIHLISIIGFRNKLVVFSNWLWNYFTYDRGTRLIIRPFVRMNKKQKSAKPEEIISN</sequence>
<dbReference type="RefSeq" id="WP_346754034.1">
    <property type="nucleotide sequence ID" value="NZ_JAUJEA010000009.1"/>
</dbReference>
<name>A0ABT8KTC1_9BACT</name>
<dbReference type="Gene3D" id="3.50.50.100">
    <property type="match status" value="1"/>
</dbReference>